<evidence type="ECO:0000313" key="1">
    <source>
        <dbReference type="EMBL" id="WNY24131.1"/>
    </source>
</evidence>
<sequence>MPGYFREIAVRMFAKELKDSDLVYREEEEQYAPQYVLTPTGAKANRVLISGVLTEVENIGTGSEYYRARIADPTGTFTVYAGQYQAEAARFLSEAETPSFVTIVGKVTAFKTDDGNTMLSIRPEYIQNADEKDRNIWTMETAEKTYERIIAVEVQEKSKPEKNEAENAVRIESVNENIKNAIEHYAPELSEYRKMIVQALETVSMAAE</sequence>
<evidence type="ECO:0000313" key="2">
    <source>
        <dbReference type="Proteomes" id="UP001302978"/>
    </source>
</evidence>
<accession>A0AA96V0I6</accession>
<dbReference type="AlphaFoldDB" id="A0AA96V0I6"/>
<dbReference type="GeneID" id="85196057"/>
<dbReference type="Proteomes" id="UP001302978">
    <property type="component" value="Chromosome"/>
</dbReference>
<protein>
    <submittedName>
        <fullName evidence="1">Uncharacterized protein</fullName>
    </submittedName>
</protein>
<organism evidence="1 2">
    <name type="scientific">Methanimicrococcus hongohii</name>
    <dbReference type="NCBI Taxonomy" id="3028295"/>
    <lineage>
        <taxon>Archaea</taxon>
        <taxon>Methanobacteriati</taxon>
        <taxon>Methanobacteriota</taxon>
        <taxon>Stenosarchaea group</taxon>
        <taxon>Methanomicrobia</taxon>
        <taxon>Methanosarcinales</taxon>
        <taxon>Methanosarcinaceae</taxon>
        <taxon>Methanimicrococcus</taxon>
    </lineage>
</organism>
<proteinExistence type="predicted"/>
<dbReference type="KEGG" id="mehf:MmiHf6_14600"/>
<dbReference type="RefSeq" id="WP_316557306.1">
    <property type="nucleotide sequence ID" value="NZ_CP131059.1"/>
</dbReference>
<gene>
    <name evidence="1" type="ORF">MmiHf6_14600</name>
</gene>
<name>A0AA96V0I6_9EURY</name>
<keyword evidence="2" id="KW-1185">Reference proteome</keyword>
<dbReference type="EMBL" id="CP131059">
    <property type="protein sequence ID" value="WNY24131.1"/>
    <property type="molecule type" value="Genomic_DNA"/>
</dbReference>
<reference evidence="1 2" key="1">
    <citation type="submission" date="2023-07" db="EMBL/GenBank/DDBJ databases">
        <title>Closed genoem sequence of Methanomicrococcus sp. Hf6.</title>
        <authorList>
            <person name="Poehlein A."/>
            <person name="Protasov E."/>
            <person name="Platt K."/>
            <person name="Reeh H."/>
            <person name="Daniel R."/>
            <person name="Brune A."/>
        </authorList>
    </citation>
    <scope>NUCLEOTIDE SEQUENCE [LARGE SCALE GENOMIC DNA]</scope>
    <source>
        <strain evidence="1 2">Hf6</strain>
    </source>
</reference>